<reference evidence="2" key="1">
    <citation type="submission" date="2018-02" db="EMBL/GenBank/DDBJ databases">
        <authorList>
            <person name="Hausmann B."/>
        </authorList>
    </citation>
    <scope>NUCLEOTIDE SEQUENCE [LARGE SCALE GENOMIC DNA]</scope>
    <source>
        <strain evidence="2">Peat soil MAG SbA1</strain>
    </source>
</reference>
<protein>
    <submittedName>
        <fullName evidence="1">Uncharacterized protein</fullName>
    </submittedName>
</protein>
<organism evidence="1 2">
    <name type="scientific">Candidatus Sulfotelmatobacter kueseliae</name>
    <dbReference type="NCBI Taxonomy" id="2042962"/>
    <lineage>
        <taxon>Bacteria</taxon>
        <taxon>Pseudomonadati</taxon>
        <taxon>Acidobacteriota</taxon>
        <taxon>Terriglobia</taxon>
        <taxon>Terriglobales</taxon>
        <taxon>Candidatus Korobacteraceae</taxon>
        <taxon>Candidatus Sulfotelmatobacter</taxon>
    </lineage>
</organism>
<accession>A0A2U3LDA6</accession>
<evidence type="ECO:0000313" key="2">
    <source>
        <dbReference type="Proteomes" id="UP000238701"/>
    </source>
</evidence>
<name>A0A2U3LDA6_9BACT</name>
<sequence>MLHFRVYLGAFGFEYATGLQIVSAVGNLATYLA</sequence>
<gene>
    <name evidence="1" type="ORF">SBA1_950017</name>
</gene>
<dbReference type="AlphaFoldDB" id="A0A2U3LDA6"/>
<dbReference type="Proteomes" id="UP000238701">
    <property type="component" value="Unassembled WGS sequence"/>
</dbReference>
<dbReference type="EMBL" id="OMOD01000194">
    <property type="protein sequence ID" value="SPF49868.1"/>
    <property type="molecule type" value="Genomic_DNA"/>
</dbReference>
<proteinExistence type="predicted"/>
<evidence type="ECO:0000313" key="1">
    <source>
        <dbReference type="EMBL" id="SPF49868.1"/>
    </source>
</evidence>